<evidence type="ECO:0000256" key="1">
    <source>
        <dbReference type="SAM" id="SignalP"/>
    </source>
</evidence>
<dbReference type="Gene3D" id="3.10.100.10">
    <property type="entry name" value="Mannose-Binding Protein A, subunit A"/>
    <property type="match status" value="3"/>
</dbReference>
<dbReference type="SUPFAM" id="SSF56436">
    <property type="entry name" value="C-type lectin-like"/>
    <property type="match status" value="3"/>
</dbReference>
<keyword evidence="1" id="KW-0732">Signal</keyword>
<dbReference type="CDD" id="cd00037">
    <property type="entry name" value="CLECT"/>
    <property type="match status" value="3"/>
</dbReference>
<feature type="domain" description="C-type lectin" evidence="2">
    <location>
        <begin position="47"/>
        <end position="181"/>
    </location>
</feature>
<proteinExistence type="predicted"/>
<feature type="domain" description="C-type lectin" evidence="2">
    <location>
        <begin position="468"/>
        <end position="571"/>
    </location>
</feature>
<dbReference type="PROSITE" id="PS50041">
    <property type="entry name" value="C_TYPE_LECTIN_2"/>
    <property type="match status" value="3"/>
</dbReference>
<keyword evidence="3" id="KW-1185">Reference proteome</keyword>
<dbReference type="AlphaFoldDB" id="A0A914DMK5"/>
<reference evidence="4" key="1">
    <citation type="submission" date="2022-11" db="UniProtKB">
        <authorList>
            <consortium name="WormBaseParasite"/>
        </authorList>
    </citation>
    <scope>IDENTIFICATION</scope>
</reference>
<dbReference type="Pfam" id="PF00059">
    <property type="entry name" value="Lectin_C"/>
    <property type="match status" value="2"/>
</dbReference>
<evidence type="ECO:0000313" key="4">
    <source>
        <dbReference type="WBParaSite" id="ACRNAN_scaffold3096.g16999.t1"/>
    </source>
</evidence>
<feature type="chain" id="PRO_5037917078" evidence="1">
    <location>
        <begin position="25"/>
        <end position="639"/>
    </location>
</feature>
<sequence length="639" mass="74180">MPRPNLLALVYFLCFHFHIRSTSSFVSPNNLINGSEACDLDWTYFEPTNKCYKVIVDDMNWDQAVQTCVNMDSIIVSIHSRQHNEFLINMTLSIQPPNITEMYAFWIGYYETYNASRWMNAYYLTNFQWLDGSMMNFVNWAIIYLGTYEPDYYYFAYTPLQANRSCAVLLADYHGHTTYWRLIKTTWFDDDYGCESMYSGTICQRDSKVSLSITENNDLEFTCDKGWIENGVTNILNRTKHMCYKYVYQRQMDYYDAVQRCESMNSTIVYIENEDETNFLITKVVDQKEISNPYSLWYLHIGLIDYNNSGIWRWPDGAPADFVKWYANQPQYGGKVNNISCAYLVYGEKYQMVKGKIIQSDCNVAHERTICKKSAIPRKKFDNSTVSIIGLNDLNAGKITPITYPTNISSLMEKYYSIRSTGVYCTNDSSAPCPLEPFVCPLSGKQHVNIVDTDSSTLCGPGWTYFNRTNKCYQIVLKDMNLFAAIETCNSLNSTLASIHGESHNDFLISMARSLPTAANTSFYALWIGFMNYEHAFEYMTGNYQLGWSWSDGSVVDYVRWTRYMPIDLQCDEGWTHYELKNNYGDRYNMCYYNLDVMSMQLCLWVNFVEAVTAIISIFVGDVLSMMQPKILYHRPVDT</sequence>
<protein>
    <submittedName>
        <fullName evidence="4">C-type lectin domain-containing protein</fullName>
    </submittedName>
</protein>
<dbReference type="InterPro" id="IPR016187">
    <property type="entry name" value="CTDL_fold"/>
</dbReference>
<feature type="signal peptide" evidence="1">
    <location>
        <begin position="1"/>
        <end position="24"/>
    </location>
</feature>
<feature type="domain" description="C-type lectin" evidence="2">
    <location>
        <begin position="239"/>
        <end position="363"/>
    </location>
</feature>
<dbReference type="WBParaSite" id="ACRNAN_scaffold3096.g16999.t1">
    <property type="protein sequence ID" value="ACRNAN_scaffold3096.g16999.t1"/>
    <property type="gene ID" value="ACRNAN_scaffold3096.g16999"/>
</dbReference>
<dbReference type="PANTHER" id="PTHR22803">
    <property type="entry name" value="MANNOSE, PHOSPHOLIPASE, LECTIN RECEPTOR RELATED"/>
    <property type="match status" value="1"/>
</dbReference>
<dbReference type="InterPro" id="IPR001304">
    <property type="entry name" value="C-type_lectin-like"/>
</dbReference>
<dbReference type="Proteomes" id="UP000887540">
    <property type="component" value="Unplaced"/>
</dbReference>
<evidence type="ECO:0000313" key="3">
    <source>
        <dbReference type="Proteomes" id="UP000887540"/>
    </source>
</evidence>
<evidence type="ECO:0000259" key="2">
    <source>
        <dbReference type="PROSITE" id="PS50041"/>
    </source>
</evidence>
<dbReference type="SMART" id="SM00034">
    <property type="entry name" value="CLECT"/>
    <property type="match status" value="3"/>
</dbReference>
<name>A0A914DMK5_9BILA</name>
<accession>A0A914DMK5</accession>
<dbReference type="InterPro" id="IPR050111">
    <property type="entry name" value="C-type_lectin/snaclec_domain"/>
</dbReference>
<organism evidence="3 4">
    <name type="scientific">Acrobeloides nanus</name>
    <dbReference type="NCBI Taxonomy" id="290746"/>
    <lineage>
        <taxon>Eukaryota</taxon>
        <taxon>Metazoa</taxon>
        <taxon>Ecdysozoa</taxon>
        <taxon>Nematoda</taxon>
        <taxon>Chromadorea</taxon>
        <taxon>Rhabditida</taxon>
        <taxon>Tylenchina</taxon>
        <taxon>Cephalobomorpha</taxon>
        <taxon>Cephaloboidea</taxon>
        <taxon>Cephalobidae</taxon>
        <taxon>Acrobeloides</taxon>
    </lineage>
</organism>
<dbReference type="InterPro" id="IPR016186">
    <property type="entry name" value="C-type_lectin-like/link_sf"/>
</dbReference>